<dbReference type="InterPro" id="IPR009962">
    <property type="entry name" value="DUF1488"/>
</dbReference>
<keyword evidence="2" id="KW-1185">Reference proteome</keyword>
<proteinExistence type="predicted"/>
<protein>
    <recommendedName>
        <fullName evidence="3">DUF1488 domain-containing protein</fullName>
    </recommendedName>
</protein>
<sequence>MPPRPIFTFPDDADWNEPRQAVEFGVEIGDYIGRAFLPAAAMRTLLGHKPTPAEAVEVYHYHRTAIERAVELRIEERRLDPDANVTLDGRDLRRR</sequence>
<dbReference type="SUPFAM" id="SSF160272">
    <property type="entry name" value="Shew3726-like"/>
    <property type="match status" value="1"/>
</dbReference>
<evidence type="ECO:0000313" key="2">
    <source>
        <dbReference type="Proteomes" id="UP001262410"/>
    </source>
</evidence>
<gene>
    <name evidence="1" type="ORF">E9232_001457</name>
</gene>
<name>A0ABU1JK21_9PROT</name>
<dbReference type="Pfam" id="PF07369">
    <property type="entry name" value="DUF1488"/>
    <property type="match status" value="1"/>
</dbReference>
<accession>A0ABU1JK21</accession>
<dbReference type="InterPro" id="IPR036692">
    <property type="entry name" value="Shew3726-like_sf"/>
</dbReference>
<organism evidence="1 2">
    <name type="scientific">Inquilinus ginsengisoli</name>
    <dbReference type="NCBI Taxonomy" id="363840"/>
    <lineage>
        <taxon>Bacteria</taxon>
        <taxon>Pseudomonadati</taxon>
        <taxon>Pseudomonadota</taxon>
        <taxon>Alphaproteobacteria</taxon>
        <taxon>Rhodospirillales</taxon>
        <taxon>Rhodospirillaceae</taxon>
        <taxon>Inquilinus</taxon>
    </lineage>
</organism>
<dbReference type="Gene3D" id="3.30.160.140">
    <property type="entry name" value="Shew3726-like"/>
    <property type="match status" value="1"/>
</dbReference>
<evidence type="ECO:0008006" key="3">
    <source>
        <dbReference type="Google" id="ProtNLM"/>
    </source>
</evidence>
<evidence type="ECO:0000313" key="1">
    <source>
        <dbReference type="EMBL" id="MDR6288950.1"/>
    </source>
</evidence>
<comment type="caution">
    <text evidence="1">The sequence shown here is derived from an EMBL/GenBank/DDBJ whole genome shotgun (WGS) entry which is preliminary data.</text>
</comment>
<reference evidence="1 2" key="1">
    <citation type="submission" date="2023-07" db="EMBL/GenBank/DDBJ databases">
        <title>Sorghum-associated microbial communities from plants grown in Nebraska, USA.</title>
        <authorList>
            <person name="Schachtman D."/>
        </authorList>
    </citation>
    <scope>NUCLEOTIDE SEQUENCE [LARGE SCALE GENOMIC DNA]</scope>
    <source>
        <strain evidence="1 2">584</strain>
    </source>
</reference>
<dbReference type="RefSeq" id="WP_309793045.1">
    <property type="nucleotide sequence ID" value="NZ_JAVDPW010000002.1"/>
</dbReference>
<dbReference type="EMBL" id="JAVDPW010000002">
    <property type="protein sequence ID" value="MDR6288950.1"/>
    <property type="molecule type" value="Genomic_DNA"/>
</dbReference>
<dbReference type="Proteomes" id="UP001262410">
    <property type="component" value="Unassembled WGS sequence"/>
</dbReference>